<sequence length="150" mass="17183">MTGKACVKCWLLRKVSSGLPSHKCKSYFPPRRLKERKEWSPPDDSCHHVPFSERNVDTTYLFLVDPIHWKHMFHENGEGLPIQFMGSTSFSSYTNSIIKICLNNILVDLYHFSKLLSTSSSHSSAIKSSTSFINNVINDVFNLSYISYCL</sequence>
<reference evidence="1" key="1">
    <citation type="submission" date="2018-05" db="EMBL/GenBank/DDBJ databases">
        <title>Draft genome of Mucuna pruriens seed.</title>
        <authorList>
            <person name="Nnadi N.E."/>
            <person name="Vos R."/>
            <person name="Hasami M.H."/>
            <person name="Devisetty U.K."/>
            <person name="Aguiy J.C."/>
        </authorList>
    </citation>
    <scope>NUCLEOTIDE SEQUENCE [LARGE SCALE GENOMIC DNA]</scope>
    <source>
        <strain evidence="1">JCA_2017</strain>
    </source>
</reference>
<proteinExistence type="predicted"/>
<accession>A0A371IFK4</accession>
<feature type="non-terminal residue" evidence="1">
    <location>
        <position position="150"/>
    </location>
</feature>
<protein>
    <submittedName>
        <fullName evidence="1">Uncharacterized protein</fullName>
    </submittedName>
</protein>
<keyword evidence="2" id="KW-1185">Reference proteome</keyword>
<comment type="caution">
    <text evidence="1">The sequence shown here is derived from an EMBL/GenBank/DDBJ whole genome shotgun (WGS) entry which is preliminary data.</text>
</comment>
<name>A0A371IFK4_MUCPR</name>
<evidence type="ECO:0000313" key="2">
    <source>
        <dbReference type="Proteomes" id="UP000257109"/>
    </source>
</evidence>
<feature type="non-terminal residue" evidence="1">
    <location>
        <position position="1"/>
    </location>
</feature>
<dbReference type="Proteomes" id="UP000257109">
    <property type="component" value="Unassembled WGS sequence"/>
</dbReference>
<dbReference type="EMBL" id="QJKJ01000200">
    <property type="protein sequence ID" value="RDY13790.1"/>
    <property type="molecule type" value="Genomic_DNA"/>
</dbReference>
<organism evidence="1 2">
    <name type="scientific">Mucuna pruriens</name>
    <name type="common">Velvet bean</name>
    <name type="synonym">Dolichos pruriens</name>
    <dbReference type="NCBI Taxonomy" id="157652"/>
    <lineage>
        <taxon>Eukaryota</taxon>
        <taxon>Viridiplantae</taxon>
        <taxon>Streptophyta</taxon>
        <taxon>Embryophyta</taxon>
        <taxon>Tracheophyta</taxon>
        <taxon>Spermatophyta</taxon>
        <taxon>Magnoliopsida</taxon>
        <taxon>eudicotyledons</taxon>
        <taxon>Gunneridae</taxon>
        <taxon>Pentapetalae</taxon>
        <taxon>rosids</taxon>
        <taxon>fabids</taxon>
        <taxon>Fabales</taxon>
        <taxon>Fabaceae</taxon>
        <taxon>Papilionoideae</taxon>
        <taxon>50 kb inversion clade</taxon>
        <taxon>NPAAA clade</taxon>
        <taxon>indigoferoid/millettioid clade</taxon>
        <taxon>Phaseoleae</taxon>
        <taxon>Mucuna</taxon>
    </lineage>
</organism>
<evidence type="ECO:0000313" key="1">
    <source>
        <dbReference type="EMBL" id="RDY13790.1"/>
    </source>
</evidence>
<dbReference type="AlphaFoldDB" id="A0A371IFK4"/>
<gene>
    <name evidence="1" type="ORF">CR513_01242</name>
</gene>